<name>A0A150TUH1_SORCE</name>
<keyword evidence="2" id="KW-0813">Transport</keyword>
<proteinExistence type="inferred from homology"/>
<dbReference type="InterPro" id="IPR027417">
    <property type="entry name" value="P-loop_NTPase"/>
</dbReference>
<organism evidence="7 8">
    <name type="scientific">Sorangium cellulosum</name>
    <name type="common">Polyangium cellulosum</name>
    <dbReference type="NCBI Taxonomy" id="56"/>
    <lineage>
        <taxon>Bacteria</taxon>
        <taxon>Pseudomonadati</taxon>
        <taxon>Myxococcota</taxon>
        <taxon>Polyangia</taxon>
        <taxon>Polyangiales</taxon>
        <taxon>Polyangiaceae</taxon>
        <taxon>Sorangium</taxon>
    </lineage>
</organism>
<keyword evidence="3" id="KW-0547">Nucleotide-binding</keyword>
<gene>
    <name evidence="7" type="ORF">BE21_25430</name>
</gene>
<dbReference type="Gene3D" id="3.40.50.300">
    <property type="entry name" value="P-loop containing nucleotide triphosphate hydrolases"/>
    <property type="match status" value="1"/>
</dbReference>
<dbReference type="InterPro" id="IPR003593">
    <property type="entry name" value="AAA+_ATPase"/>
</dbReference>
<dbReference type="Proteomes" id="UP000075502">
    <property type="component" value="Unassembled WGS sequence"/>
</dbReference>
<dbReference type="GO" id="GO:0016887">
    <property type="term" value="F:ATP hydrolysis activity"/>
    <property type="evidence" value="ECO:0007669"/>
    <property type="project" value="InterPro"/>
</dbReference>
<evidence type="ECO:0000256" key="2">
    <source>
        <dbReference type="ARBA" id="ARBA00022448"/>
    </source>
</evidence>
<dbReference type="GO" id="GO:0005524">
    <property type="term" value="F:ATP binding"/>
    <property type="evidence" value="ECO:0007669"/>
    <property type="project" value="UniProtKB-KW"/>
</dbReference>
<evidence type="ECO:0000256" key="5">
    <source>
        <dbReference type="ARBA" id="ARBA00022970"/>
    </source>
</evidence>
<dbReference type="PANTHER" id="PTHR43820:SF2">
    <property type="entry name" value="ABC TRANSPORTER ATP-BINDING PROTEIN"/>
    <property type="match status" value="1"/>
</dbReference>
<sequence>MGDALLSISGLHAYHGQAHVLMGVDLEIGREPLSLVGRNGMGKTTLCNALMGLVPRAEGRVRFGGVEILGERPDRIARLGIGYVPQGRRIFPSLTVEEHLQMMAERGGAPGAGWTRERVHALFPRLLDRRRVLAGALSGGEQQALAIARALMIGPRFLILDEISEGLAPLVVEQLVEALRSLSQEGIGMLVVEQRLAVAAALSRRLAVMVGGRIALETTSAAMMASAEDQQRYLGVKGRRGQRAR</sequence>
<dbReference type="CDD" id="cd03224">
    <property type="entry name" value="ABC_TM1139_LivF_branched"/>
    <property type="match status" value="1"/>
</dbReference>
<evidence type="ECO:0000256" key="3">
    <source>
        <dbReference type="ARBA" id="ARBA00022741"/>
    </source>
</evidence>
<dbReference type="EMBL" id="JEME01001089">
    <property type="protein sequence ID" value="KYG08128.1"/>
    <property type="molecule type" value="Genomic_DNA"/>
</dbReference>
<protein>
    <submittedName>
        <fullName evidence="7">ABC transporter ATP-binding protein</fullName>
    </submittedName>
</protein>
<dbReference type="PROSITE" id="PS00211">
    <property type="entry name" value="ABC_TRANSPORTER_1"/>
    <property type="match status" value="1"/>
</dbReference>
<dbReference type="InterPro" id="IPR017871">
    <property type="entry name" value="ABC_transporter-like_CS"/>
</dbReference>
<keyword evidence="5" id="KW-0029">Amino-acid transport</keyword>
<dbReference type="GO" id="GO:0015807">
    <property type="term" value="P:L-amino acid transport"/>
    <property type="evidence" value="ECO:0007669"/>
    <property type="project" value="TreeGrafter"/>
</dbReference>
<comment type="similarity">
    <text evidence="1">Belongs to the ABC transporter superfamily.</text>
</comment>
<dbReference type="Pfam" id="PF00005">
    <property type="entry name" value="ABC_tran"/>
    <property type="match status" value="1"/>
</dbReference>
<evidence type="ECO:0000256" key="1">
    <source>
        <dbReference type="ARBA" id="ARBA00005417"/>
    </source>
</evidence>
<dbReference type="SUPFAM" id="SSF52540">
    <property type="entry name" value="P-loop containing nucleoside triphosphate hydrolases"/>
    <property type="match status" value="1"/>
</dbReference>
<comment type="caution">
    <text evidence="7">The sequence shown here is derived from an EMBL/GenBank/DDBJ whole genome shotgun (WGS) entry which is preliminary data.</text>
</comment>
<accession>A0A150TUH1</accession>
<dbReference type="AlphaFoldDB" id="A0A150TUH1"/>
<keyword evidence="4 7" id="KW-0067">ATP-binding</keyword>
<evidence type="ECO:0000313" key="8">
    <source>
        <dbReference type="Proteomes" id="UP000075502"/>
    </source>
</evidence>
<evidence type="ECO:0000259" key="6">
    <source>
        <dbReference type="PROSITE" id="PS50893"/>
    </source>
</evidence>
<reference evidence="7 8" key="1">
    <citation type="submission" date="2014-02" db="EMBL/GenBank/DDBJ databases">
        <title>The small core and large imbalanced accessory genome model reveals a collaborative survival strategy of Sorangium cellulosum strains in nature.</title>
        <authorList>
            <person name="Han K."/>
            <person name="Peng R."/>
            <person name="Blom J."/>
            <person name="Li Y.-Z."/>
        </authorList>
    </citation>
    <scope>NUCLEOTIDE SEQUENCE [LARGE SCALE GENOMIC DNA]</scope>
    <source>
        <strain evidence="7 8">So0007-03</strain>
    </source>
</reference>
<dbReference type="SMART" id="SM00382">
    <property type="entry name" value="AAA"/>
    <property type="match status" value="1"/>
</dbReference>
<dbReference type="InterPro" id="IPR003439">
    <property type="entry name" value="ABC_transporter-like_ATP-bd"/>
</dbReference>
<dbReference type="GO" id="GO:0015658">
    <property type="term" value="F:branched-chain amino acid transmembrane transporter activity"/>
    <property type="evidence" value="ECO:0007669"/>
    <property type="project" value="TreeGrafter"/>
</dbReference>
<feature type="domain" description="ABC transporter" evidence="6">
    <location>
        <begin position="6"/>
        <end position="236"/>
    </location>
</feature>
<dbReference type="InterPro" id="IPR052156">
    <property type="entry name" value="BCAA_Transport_ATP-bd_LivF"/>
</dbReference>
<evidence type="ECO:0000256" key="4">
    <source>
        <dbReference type="ARBA" id="ARBA00022840"/>
    </source>
</evidence>
<dbReference type="PROSITE" id="PS50893">
    <property type="entry name" value="ABC_TRANSPORTER_2"/>
    <property type="match status" value="1"/>
</dbReference>
<dbReference type="PANTHER" id="PTHR43820">
    <property type="entry name" value="HIGH-AFFINITY BRANCHED-CHAIN AMINO ACID TRANSPORT ATP-BINDING PROTEIN LIVF"/>
    <property type="match status" value="1"/>
</dbReference>
<evidence type="ECO:0000313" key="7">
    <source>
        <dbReference type="EMBL" id="KYG08128.1"/>
    </source>
</evidence>